<sequence length="373" mass="40387">MTTSPPLLFAHIGDLHITNAASQNYLDFLSILIQLDSECSQVDFLVLPGDNADDGRPDQYALVSTALRLVTKPVYVITGDHDMASGSLAAFYSMPATQPLPMAVTVKGVRCLFLDMCGTGTGGPDFRLGDEQLDWLANELAQSAEQRETVALFIHTYPVDCTDAQETQRLNQLIADHSVVLVDMGHTHYNELANDGHTIFAATRSTGQIEEGPVGYSLVSIDQGTVSWRFKALQEAFPFVLITTPADYRLVREDDQSRPVGLTQIRAVVFGRQPVSRVTCQLNQNSPVPMVASADGTFWAVELRIPSDDFLSLTVEAVDDRGRPGRHTIDLAAPFTAGTHRHKAGSDADSVGAWPQNGIPGTQLGPNRNGGPS</sequence>
<dbReference type="SUPFAM" id="SSF56300">
    <property type="entry name" value="Metallo-dependent phosphatases"/>
    <property type="match status" value="1"/>
</dbReference>
<protein>
    <submittedName>
        <fullName evidence="7">3',5'-cyclic AMP phosphodiesterase CpdA</fullName>
    </submittedName>
</protein>
<dbReference type="EMBL" id="PVTE01000010">
    <property type="protein sequence ID" value="PRY37636.1"/>
    <property type="molecule type" value="Genomic_DNA"/>
</dbReference>
<dbReference type="PANTHER" id="PTHR42988:SF2">
    <property type="entry name" value="CYCLIC NUCLEOTIDE PHOSPHODIESTERASE CBUA0032-RELATED"/>
    <property type="match status" value="1"/>
</dbReference>
<dbReference type="Proteomes" id="UP000238375">
    <property type="component" value="Unassembled WGS sequence"/>
</dbReference>
<gene>
    <name evidence="7" type="ORF">CLV58_110105</name>
</gene>
<evidence type="ECO:0000256" key="5">
    <source>
        <dbReference type="SAM" id="MobiDB-lite"/>
    </source>
</evidence>
<dbReference type="OrthoDB" id="9816081at2"/>
<comment type="similarity">
    <text evidence="4">Belongs to the cyclic nucleotide phosphodiesterase class-III family.</text>
</comment>
<dbReference type="InterPro" id="IPR050884">
    <property type="entry name" value="CNP_phosphodiesterase-III"/>
</dbReference>
<dbReference type="GO" id="GO:0016787">
    <property type="term" value="F:hydrolase activity"/>
    <property type="evidence" value="ECO:0007669"/>
    <property type="project" value="UniProtKB-KW"/>
</dbReference>
<dbReference type="InterPro" id="IPR004843">
    <property type="entry name" value="Calcineurin-like_PHP"/>
</dbReference>
<dbReference type="AlphaFoldDB" id="A0A2T0SW45"/>
<comment type="caution">
    <text evidence="7">The sequence shown here is derived from an EMBL/GenBank/DDBJ whole genome shotgun (WGS) entry which is preliminary data.</text>
</comment>
<dbReference type="Gene3D" id="3.60.21.10">
    <property type="match status" value="1"/>
</dbReference>
<dbReference type="RefSeq" id="WP_106138356.1">
    <property type="nucleotide sequence ID" value="NZ_PVTE01000010.1"/>
</dbReference>
<dbReference type="Pfam" id="PF00149">
    <property type="entry name" value="Metallophos"/>
    <property type="match status" value="1"/>
</dbReference>
<evidence type="ECO:0000256" key="2">
    <source>
        <dbReference type="ARBA" id="ARBA00022801"/>
    </source>
</evidence>
<name>A0A2T0SW45_9BACT</name>
<keyword evidence="1" id="KW-0479">Metal-binding</keyword>
<organism evidence="7 8">
    <name type="scientific">Spirosoma oryzae</name>
    <dbReference type="NCBI Taxonomy" id="1469603"/>
    <lineage>
        <taxon>Bacteria</taxon>
        <taxon>Pseudomonadati</taxon>
        <taxon>Bacteroidota</taxon>
        <taxon>Cytophagia</taxon>
        <taxon>Cytophagales</taxon>
        <taxon>Cytophagaceae</taxon>
        <taxon>Spirosoma</taxon>
    </lineage>
</organism>
<evidence type="ECO:0000313" key="7">
    <source>
        <dbReference type="EMBL" id="PRY37636.1"/>
    </source>
</evidence>
<evidence type="ECO:0000256" key="3">
    <source>
        <dbReference type="ARBA" id="ARBA00023004"/>
    </source>
</evidence>
<dbReference type="GO" id="GO:0046872">
    <property type="term" value="F:metal ion binding"/>
    <property type="evidence" value="ECO:0007669"/>
    <property type="project" value="UniProtKB-KW"/>
</dbReference>
<keyword evidence="3" id="KW-0408">Iron</keyword>
<dbReference type="PANTHER" id="PTHR42988">
    <property type="entry name" value="PHOSPHOHYDROLASE"/>
    <property type="match status" value="1"/>
</dbReference>
<evidence type="ECO:0000259" key="6">
    <source>
        <dbReference type="Pfam" id="PF00149"/>
    </source>
</evidence>
<evidence type="ECO:0000313" key="8">
    <source>
        <dbReference type="Proteomes" id="UP000238375"/>
    </source>
</evidence>
<proteinExistence type="inferred from homology"/>
<evidence type="ECO:0000256" key="4">
    <source>
        <dbReference type="ARBA" id="ARBA00025742"/>
    </source>
</evidence>
<accession>A0A2T0SW45</accession>
<feature type="region of interest" description="Disordered" evidence="5">
    <location>
        <begin position="338"/>
        <end position="373"/>
    </location>
</feature>
<keyword evidence="2" id="KW-0378">Hydrolase</keyword>
<reference evidence="7 8" key="1">
    <citation type="submission" date="2018-03" db="EMBL/GenBank/DDBJ databases">
        <title>Genomic Encyclopedia of Archaeal and Bacterial Type Strains, Phase II (KMG-II): from individual species to whole genera.</title>
        <authorList>
            <person name="Goeker M."/>
        </authorList>
    </citation>
    <scope>NUCLEOTIDE SEQUENCE [LARGE SCALE GENOMIC DNA]</scope>
    <source>
        <strain evidence="7 8">DSM 28354</strain>
    </source>
</reference>
<keyword evidence="8" id="KW-1185">Reference proteome</keyword>
<dbReference type="InterPro" id="IPR029052">
    <property type="entry name" value="Metallo-depent_PP-like"/>
</dbReference>
<feature type="domain" description="Calcineurin-like phosphoesterase" evidence="6">
    <location>
        <begin position="9"/>
        <end position="189"/>
    </location>
</feature>
<evidence type="ECO:0000256" key="1">
    <source>
        <dbReference type="ARBA" id="ARBA00022723"/>
    </source>
</evidence>